<dbReference type="EMBL" id="JAEMNV010000004">
    <property type="protein sequence ID" value="MBJ8340005.1"/>
    <property type="molecule type" value="Genomic_DNA"/>
</dbReference>
<evidence type="ECO:0000313" key="3">
    <source>
        <dbReference type="Proteomes" id="UP000655868"/>
    </source>
</evidence>
<comment type="caution">
    <text evidence="2">The sequence shown here is derived from an EMBL/GenBank/DDBJ whole genome shotgun (WGS) entry which is preliminary data.</text>
</comment>
<proteinExistence type="predicted"/>
<dbReference type="RefSeq" id="WP_199704773.1">
    <property type="nucleotide sequence ID" value="NZ_JAEMNV010000004.1"/>
</dbReference>
<organism evidence="2 3">
    <name type="scientific">Antrihabitans stalagmiti</name>
    <dbReference type="NCBI Taxonomy" id="2799499"/>
    <lineage>
        <taxon>Bacteria</taxon>
        <taxon>Bacillati</taxon>
        <taxon>Actinomycetota</taxon>
        <taxon>Actinomycetes</taxon>
        <taxon>Mycobacteriales</taxon>
        <taxon>Nocardiaceae</taxon>
        <taxon>Antrihabitans</taxon>
    </lineage>
</organism>
<dbReference type="Proteomes" id="UP000655868">
    <property type="component" value="Unassembled WGS sequence"/>
</dbReference>
<dbReference type="InterPro" id="IPR041657">
    <property type="entry name" value="HTH_17"/>
</dbReference>
<dbReference type="Pfam" id="PF12728">
    <property type="entry name" value="HTH_17"/>
    <property type="match status" value="1"/>
</dbReference>
<name>A0A934U3W9_9NOCA</name>
<sequence>MTKTLVDYSEAAQMLSASYSTVQRMVRTGKLHPILLGARTPRIAVEEIRGLVTARDMAVV</sequence>
<accession>A0A934U3W9</accession>
<keyword evidence="3" id="KW-1185">Reference proteome</keyword>
<feature type="domain" description="Helix-turn-helix" evidence="1">
    <location>
        <begin position="9"/>
        <end position="49"/>
    </location>
</feature>
<evidence type="ECO:0000313" key="2">
    <source>
        <dbReference type="EMBL" id="MBJ8340005.1"/>
    </source>
</evidence>
<evidence type="ECO:0000259" key="1">
    <source>
        <dbReference type="Pfam" id="PF12728"/>
    </source>
</evidence>
<reference evidence="2" key="1">
    <citation type="submission" date="2020-12" db="EMBL/GenBank/DDBJ databases">
        <title>Antrihabitans popcorni sp. nov. and Antrihabitans auranticaus sp. nov., isolated from a larva cave.</title>
        <authorList>
            <person name="Lee S.D."/>
            <person name="Kim I.S."/>
        </authorList>
    </citation>
    <scope>NUCLEOTIDE SEQUENCE</scope>
    <source>
        <strain evidence="2">YC3-6</strain>
    </source>
</reference>
<protein>
    <submittedName>
        <fullName evidence="2">Helix-turn-helix domain-containing protein</fullName>
    </submittedName>
</protein>
<dbReference type="AlphaFoldDB" id="A0A934U3W9"/>
<gene>
    <name evidence="2" type="ORF">JGU71_14000</name>
</gene>